<proteinExistence type="predicted"/>
<evidence type="ECO:0000313" key="3">
    <source>
        <dbReference type="Proteomes" id="UP000515465"/>
    </source>
</evidence>
<protein>
    <submittedName>
        <fullName evidence="2">Uncharacterized protein</fullName>
    </submittedName>
</protein>
<gene>
    <name evidence="2" type="ORF">HB778_40570</name>
</gene>
<evidence type="ECO:0000256" key="1">
    <source>
        <dbReference type="SAM" id="MobiDB-lite"/>
    </source>
</evidence>
<dbReference type="AlphaFoldDB" id="A0A7G6T6C0"/>
<reference evidence="3" key="1">
    <citation type="journal article" date="2020" name="Mol. Plant Microbe">
        <title>Rhizobial microsymbionts of the narrowly endemic Oxytropis species growing in Kamchatka are characterized by significant genetic diversity and possess a set of genes that are associated with T3SS and T6SS secretion systems and can affect the development of symbiosis.</title>
        <authorList>
            <person name="Safronova V."/>
            <person name="Guro P."/>
            <person name="Sazanova A."/>
            <person name="Kuznetsova I."/>
            <person name="Belimov A."/>
            <person name="Yakubov V."/>
            <person name="Chirak E."/>
            <person name="Afonin A."/>
            <person name="Gogolev Y."/>
            <person name="Andronov E."/>
            <person name="Tikhonovich I."/>
        </authorList>
    </citation>
    <scope>NUCLEOTIDE SEQUENCE [LARGE SCALE GENOMIC DNA]</scope>
    <source>
        <strain evidence="3">583</strain>
        <plasmid evidence="3">p_1</plasmid>
    </source>
</reference>
<keyword evidence="2" id="KW-0614">Plasmid</keyword>
<organism evidence="2 3">
    <name type="scientific">Mesorhizobium huakuii</name>
    <dbReference type="NCBI Taxonomy" id="28104"/>
    <lineage>
        <taxon>Bacteria</taxon>
        <taxon>Pseudomonadati</taxon>
        <taxon>Pseudomonadota</taxon>
        <taxon>Alphaproteobacteria</taxon>
        <taxon>Hyphomicrobiales</taxon>
        <taxon>Phyllobacteriaceae</taxon>
        <taxon>Mesorhizobium</taxon>
    </lineage>
</organism>
<evidence type="ECO:0000313" key="2">
    <source>
        <dbReference type="EMBL" id="QND62302.1"/>
    </source>
</evidence>
<feature type="region of interest" description="Disordered" evidence="1">
    <location>
        <begin position="1"/>
        <end position="27"/>
    </location>
</feature>
<geneLocation type="plasmid" evidence="2 3">
    <name>p_1</name>
</geneLocation>
<dbReference type="EMBL" id="CP050299">
    <property type="protein sequence ID" value="QND62302.1"/>
    <property type="molecule type" value="Genomic_DNA"/>
</dbReference>
<sequence>MKVFDPFLKRSHGLNQHAENQPSRRRQSACRILHMVDELRDMGRALGSHQPVFSEMTAQGVDHLRALPNQQIADTEHDRRWAGLLRS</sequence>
<name>A0A7G6T6C0_9HYPH</name>
<accession>A0A7G6T6C0</accession>
<dbReference type="Proteomes" id="UP000515465">
    <property type="component" value="Plasmid p_1"/>
</dbReference>